<dbReference type="Pfam" id="PF04488">
    <property type="entry name" value="Gly_transf_sug"/>
    <property type="match status" value="1"/>
</dbReference>
<protein>
    <submittedName>
        <fullName evidence="1">Capsular polysaccharide synthesis protein</fullName>
    </submittedName>
</protein>
<dbReference type="InterPro" id="IPR029044">
    <property type="entry name" value="Nucleotide-diphossugar_trans"/>
</dbReference>
<dbReference type="RefSeq" id="WP_092320076.1">
    <property type="nucleotide sequence ID" value="NZ_FOKY01000027.1"/>
</dbReference>
<dbReference type="AlphaFoldDB" id="A0A1I1F6P0"/>
<sequence>MNKILHRIYFGFDKKPDIYTNYLQTWKKELPDYQIMHWNADNLPIDANNYTKALYQEKDHAFLSDYFRWWVLKEHSGIYLDADIEIINGHFFNELVEKLANSPDYHSFLGVEISDYQTYTAHSVACKKQSPLAEFMCSIYENMHYFRYWRKKAYMIATKLIHLYFIHHGYTQNDGWLPASENKVYAGVKIYPKDFFSPLSIGTRYFHEDKNKYENIWYAEDHSDNSCLCHHYSNPYTDILQLNERQNIYYSDYLKIRDEDLKKYKYKKITSTSLKDKIRNYFLQRGMHTEWQQIKNLASFNPLKILIKYIERERERERERES</sequence>
<dbReference type="Proteomes" id="UP000240042">
    <property type="component" value="Unassembled WGS sequence"/>
</dbReference>
<accession>A0A1I1F6P0</accession>
<evidence type="ECO:0000313" key="2">
    <source>
        <dbReference type="Proteomes" id="UP000240042"/>
    </source>
</evidence>
<reference evidence="2" key="1">
    <citation type="submission" date="2016-10" db="EMBL/GenBank/DDBJ databases">
        <authorList>
            <person name="Varghese N."/>
            <person name="Submissions S."/>
        </authorList>
    </citation>
    <scope>NUCLEOTIDE SEQUENCE [LARGE SCALE GENOMIC DNA]</scope>
    <source>
        <strain evidence="2">ATCC 43811</strain>
    </source>
</reference>
<dbReference type="STRING" id="34097.SAMN02745150_01419"/>
<dbReference type="InterPro" id="IPR007577">
    <property type="entry name" value="GlycoTrfase_DXD_sugar-bd_CS"/>
</dbReference>
<organism evidence="1 2">
    <name type="scientific">Brevinema andersonii</name>
    <dbReference type="NCBI Taxonomy" id="34097"/>
    <lineage>
        <taxon>Bacteria</taxon>
        <taxon>Pseudomonadati</taxon>
        <taxon>Spirochaetota</taxon>
        <taxon>Spirochaetia</taxon>
        <taxon>Brevinematales</taxon>
        <taxon>Brevinemataceae</taxon>
        <taxon>Brevinema</taxon>
    </lineage>
</organism>
<dbReference type="Gene3D" id="3.90.550.20">
    <property type="match status" value="1"/>
</dbReference>
<keyword evidence="2" id="KW-1185">Reference proteome</keyword>
<evidence type="ECO:0000313" key="1">
    <source>
        <dbReference type="EMBL" id="SFB95139.1"/>
    </source>
</evidence>
<dbReference type="OrthoDB" id="9802987at2"/>
<gene>
    <name evidence="1" type="ORF">SAMN02745150_01419</name>
</gene>
<name>A0A1I1F6P0_BREAD</name>
<proteinExistence type="predicted"/>
<dbReference type="EMBL" id="FOKY01000027">
    <property type="protein sequence ID" value="SFB95139.1"/>
    <property type="molecule type" value="Genomic_DNA"/>
</dbReference>
<dbReference type="SUPFAM" id="SSF53448">
    <property type="entry name" value="Nucleotide-diphospho-sugar transferases"/>
    <property type="match status" value="1"/>
</dbReference>